<comment type="caution">
    <text evidence="1">The sequence shown here is derived from an EMBL/GenBank/DDBJ whole genome shotgun (WGS) entry which is preliminary data.</text>
</comment>
<gene>
    <name evidence="1" type="ORF">B7P43_G00936</name>
</gene>
<keyword evidence="2" id="KW-1185">Reference proteome</keyword>
<organism evidence="1 2">
    <name type="scientific">Cryptotermes secundus</name>
    <dbReference type="NCBI Taxonomy" id="105785"/>
    <lineage>
        <taxon>Eukaryota</taxon>
        <taxon>Metazoa</taxon>
        <taxon>Ecdysozoa</taxon>
        <taxon>Arthropoda</taxon>
        <taxon>Hexapoda</taxon>
        <taxon>Insecta</taxon>
        <taxon>Pterygota</taxon>
        <taxon>Neoptera</taxon>
        <taxon>Polyneoptera</taxon>
        <taxon>Dictyoptera</taxon>
        <taxon>Blattodea</taxon>
        <taxon>Blattoidea</taxon>
        <taxon>Termitoidae</taxon>
        <taxon>Kalotermitidae</taxon>
        <taxon>Cryptotermitinae</taxon>
        <taxon>Cryptotermes</taxon>
    </lineage>
</organism>
<reference evidence="1 2" key="1">
    <citation type="submission" date="2017-12" db="EMBL/GenBank/DDBJ databases">
        <title>Hemimetabolous genomes reveal molecular basis of termite eusociality.</title>
        <authorList>
            <person name="Harrison M.C."/>
            <person name="Jongepier E."/>
            <person name="Robertson H.M."/>
            <person name="Arning N."/>
            <person name="Bitard-Feildel T."/>
            <person name="Chao H."/>
            <person name="Childers C.P."/>
            <person name="Dinh H."/>
            <person name="Doddapaneni H."/>
            <person name="Dugan S."/>
            <person name="Gowin J."/>
            <person name="Greiner C."/>
            <person name="Han Y."/>
            <person name="Hu H."/>
            <person name="Hughes D.S.T."/>
            <person name="Huylmans A.-K."/>
            <person name="Kemena C."/>
            <person name="Kremer L.P.M."/>
            <person name="Lee S.L."/>
            <person name="Lopez-Ezquerra A."/>
            <person name="Mallet L."/>
            <person name="Monroy-Kuhn J.M."/>
            <person name="Moser A."/>
            <person name="Murali S.C."/>
            <person name="Muzny D.M."/>
            <person name="Otani S."/>
            <person name="Piulachs M.-D."/>
            <person name="Poelchau M."/>
            <person name="Qu J."/>
            <person name="Schaub F."/>
            <person name="Wada-Katsumata A."/>
            <person name="Worley K.C."/>
            <person name="Xie Q."/>
            <person name="Ylla G."/>
            <person name="Poulsen M."/>
            <person name="Gibbs R.A."/>
            <person name="Schal C."/>
            <person name="Richards S."/>
            <person name="Belles X."/>
            <person name="Korb J."/>
            <person name="Bornberg-Bauer E."/>
        </authorList>
    </citation>
    <scope>NUCLEOTIDE SEQUENCE [LARGE SCALE GENOMIC DNA]</scope>
    <source>
        <tissue evidence="1">Whole body</tissue>
    </source>
</reference>
<dbReference type="AlphaFoldDB" id="A0A2J7PG14"/>
<dbReference type="InParanoid" id="A0A2J7PG14"/>
<name>A0A2J7PG14_9NEOP</name>
<dbReference type="Proteomes" id="UP000235965">
    <property type="component" value="Unassembled WGS sequence"/>
</dbReference>
<accession>A0A2J7PG14</accession>
<evidence type="ECO:0000313" key="2">
    <source>
        <dbReference type="Proteomes" id="UP000235965"/>
    </source>
</evidence>
<dbReference type="EMBL" id="NEVH01025635">
    <property type="protein sequence ID" value="PNF15279.1"/>
    <property type="molecule type" value="Genomic_DNA"/>
</dbReference>
<evidence type="ECO:0000313" key="1">
    <source>
        <dbReference type="EMBL" id="PNF15279.1"/>
    </source>
</evidence>
<sequence length="63" mass="7501">MRGFRVQMRQWLHLLQLRMRNEGVFRWHQGQAIEETFLADTMQALHHCFAKNNTVTSKVVTCV</sequence>
<proteinExistence type="predicted"/>
<protein>
    <submittedName>
        <fullName evidence="1">Uncharacterized protein</fullName>
    </submittedName>
</protein>